<feature type="compositionally biased region" description="Low complexity" evidence="13">
    <location>
        <begin position="270"/>
        <end position="279"/>
    </location>
</feature>
<evidence type="ECO:0000256" key="6">
    <source>
        <dbReference type="ARBA" id="ARBA00022618"/>
    </source>
</evidence>
<evidence type="ECO:0000256" key="12">
    <source>
        <dbReference type="ARBA" id="ARBA00023328"/>
    </source>
</evidence>
<reference evidence="14" key="1">
    <citation type="submission" date="2020-11" db="EMBL/GenBank/DDBJ databases">
        <title>Chlorella ohadii genome sequencing and assembly.</title>
        <authorList>
            <person name="Murik O."/>
            <person name="Treves H."/>
            <person name="Kedem I."/>
            <person name="Shotland Y."/>
            <person name="Kaplan A."/>
        </authorList>
    </citation>
    <scope>NUCLEOTIDE SEQUENCE</scope>
    <source>
        <strain evidence="14">1</strain>
    </source>
</reference>
<dbReference type="GO" id="GO:0007059">
    <property type="term" value="P:chromosome segregation"/>
    <property type="evidence" value="ECO:0007669"/>
    <property type="project" value="InterPro"/>
</dbReference>
<evidence type="ECO:0000256" key="10">
    <source>
        <dbReference type="ARBA" id="ARBA00023212"/>
    </source>
</evidence>
<proteinExistence type="inferred from homology"/>
<gene>
    <name evidence="14" type="ORF">COHA_003942</name>
</gene>
<organism evidence="14 15">
    <name type="scientific">Chlorella ohadii</name>
    <dbReference type="NCBI Taxonomy" id="2649997"/>
    <lineage>
        <taxon>Eukaryota</taxon>
        <taxon>Viridiplantae</taxon>
        <taxon>Chlorophyta</taxon>
        <taxon>core chlorophytes</taxon>
        <taxon>Trebouxiophyceae</taxon>
        <taxon>Chlorellales</taxon>
        <taxon>Chlorellaceae</taxon>
        <taxon>Chlorella clade</taxon>
        <taxon>Chlorella</taxon>
    </lineage>
</organism>
<sequence>MAAPSSNAAIRKALRQFEDGLQTFCGQLATETAELRRNVENQPCTGAYYRNVLEDLQQRADAVGQELQALSALSLDAVSMEELVGHSVALYCQNYEQIQQLEATLAQYGYRDLYAPLPPEHPLDMLELTAGGRGQRQQPQHLGADMEAEGEDLEQAEEAAAGFHDSEELLVAEGSPLEGEEAALGEVTNRLAAARLAADCDASPAAQRAGGGAPPPRTALKAMAPMTAAKALMRPADTPSSLASPEALSPSMRELLGKYAASSGGGLSLHPLSSAPASGTPRLGSGGAGPRGATPSYLSPAFQLAAMEQEVQMAHASAAAAQQGGDAGGGTPPAAPGWQADDAMYNALTATAKKLADKPSFMEAYRQKFPHIMASTERLLQTVEKQRRPAAAAAVAHEEAAAGPVAALALAAHAAAGQQGRRHMPDEESTLDLMSQVLVSRRPLADEHMAEMEDVAAAAGSPPWAAPAAGAAQDEEQQERPAPTTAALLSRAMGSSAAAATPVAVPALRVVGAEEYHELPTFIRSQLPLDVLNATLERLHAVATERSSGFTMADVEAAGLGAKCKVVVNSLVKLGRAQLKVAAQGTLYLLI</sequence>
<keyword evidence="9" id="KW-0995">Kinetochore</keyword>
<evidence type="ECO:0000313" key="14">
    <source>
        <dbReference type="EMBL" id="KAI7842301.1"/>
    </source>
</evidence>
<keyword evidence="6" id="KW-0132">Cell division</keyword>
<evidence type="ECO:0000256" key="11">
    <source>
        <dbReference type="ARBA" id="ARBA00023306"/>
    </source>
</evidence>
<keyword evidence="7" id="KW-0493">Microtubule</keyword>
<dbReference type="Proteomes" id="UP001205105">
    <property type="component" value="Unassembled WGS sequence"/>
</dbReference>
<keyword evidence="8" id="KW-0498">Mitosis</keyword>
<feature type="region of interest" description="Disordered" evidence="13">
    <location>
        <begin position="457"/>
        <end position="483"/>
    </location>
</feature>
<feature type="compositionally biased region" description="Low complexity" evidence="13">
    <location>
        <begin position="315"/>
        <end position="324"/>
    </location>
</feature>
<dbReference type="AlphaFoldDB" id="A0AAD5H393"/>
<evidence type="ECO:0000256" key="4">
    <source>
        <dbReference type="ARBA" id="ARBA00022454"/>
    </source>
</evidence>
<keyword evidence="12" id="KW-0137">Centromere</keyword>
<evidence type="ECO:0000256" key="9">
    <source>
        <dbReference type="ARBA" id="ARBA00022838"/>
    </source>
</evidence>
<dbReference type="InterPro" id="IPR033341">
    <property type="entry name" value="SKA3"/>
</dbReference>
<dbReference type="PANTHER" id="PTHR48118:SF1">
    <property type="entry name" value="SPINDLE AND KINETOCHORE-ASSOCIATED PROTEIN 3"/>
    <property type="match status" value="1"/>
</dbReference>
<evidence type="ECO:0000256" key="8">
    <source>
        <dbReference type="ARBA" id="ARBA00022776"/>
    </source>
</evidence>
<evidence type="ECO:0000256" key="1">
    <source>
        <dbReference type="ARBA" id="ARBA00004186"/>
    </source>
</evidence>
<evidence type="ECO:0000313" key="15">
    <source>
        <dbReference type="Proteomes" id="UP001205105"/>
    </source>
</evidence>
<name>A0AAD5H393_9CHLO</name>
<feature type="region of interest" description="Disordered" evidence="13">
    <location>
        <begin position="270"/>
        <end position="295"/>
    </location>
</feature>
<dbReference type="GO" id="GO:0005876">
    <property type="term" value="C:spindle microtubule"/>
    <property type="evidence" value="ECO:0007669"/>
    <property type="project" value="TreeGrafter"/>
</dbReference>
<keyword evidence="10" id="KW-0206">Cytoskeleton</keyword>
<evidence type="ECO:0000256" key="2">
    <source>
        <dbReference type="ARBA" id="ARBA00004629"/>
    </source>
</evidence>
<dbReference type="EMBL" id="JADXDR010000053">
    <property type="protein sequence ID" value="KAI7842301.1"/>
    <property type="molecule type" value="Genomic_DNA"/>
</dbReference>
<keyword evidence="15" id="KW-1185">Reference proteome</keyword>
<feature type="compositionally biased region" description="Low complexity" evidence="13">
    <location>
        <begin position="457"/>
        <end position="472"/>
    </location>
</feature>
<evidence type="ECO:0000256" key="7">
    <source>
        <dbReference type="ARBA" id="ARBA00022701"/>
    </source>
</evidence>
<dbReference type="GO" id="GO:0000940">
    <property type="term" value="C:outer kinetochore"/>
    <property type="evidence" value="ECO:0007669"/>
    <property type="project" value="InterPro"/>
</dbReference>
<protein>
    <recommendedName>
        <fullName evidence="16">Spindle and kinetochore-associated protein 3</fullName>
    </recommendedName>
</protein>
<comment type="similarity">
    <text evidence="3">Belongs to the SKA3 family.</text>
</comment>
<dbReference type="PANTHER" id="PTHR48118">
    <property type="entry name" value="SPINDLE AND KINETOCHORE-ASSOCIATED PROTEIN 3"/>
    <property type="match status" value="1"/>
</dbReference>
<keyword evidence="4" id="KW-0158">Chromosome</keyword>
<evidence type="ECO:0000256" key="13">
    <source>
        <dbReference type="SAM" id="MobiDB-lite"/>
    </source>
</evidence>
<comment type="caution">
    <text evidence="14">The sequence shown here is derived from an EMBL/GenBank/DDBJ whole genome shotgun (WGS) entry which is preliminary data.</text>
</comment>
<dbReference type="Gene3D" id="6.10.250.1400">
    <property type="match status" value="1"/>
</dbReference>
<evidence type="ECO:0000256" key="3">
    <source>
        <dbReference type="ARBA" id="ARBA00007716"/>
    </source>
</evidence>
<dbReference type="GO" id="GO:0051301">
    <property type="term" value="P:cell division"/>
    <property type="evidence" value="ECO:0007669"/>
    <property type="project" value="UniProtKB-KW"/>
</dbReference>
<evidence type="ECO:0000256" key="5">
    <source>
        <dbReference type="ARBA" id="ARBA00022490"/>
    </source>
</evidence>
<keyword evidence="5" id="KW-0963">Cytoplasm</keyword>
<accession>A0AAD5H393</accession>
<feature type="region of interest" description="Disordered" evidence="13">
    <location>
        <begin position="315"/>
        <end position="339"/>
    </location>
</feature>
<dbReference type="GO" id="GO:0000278">
    <property type="term" value="P:mitotic cell cycle"/>
    <property type="evidence" value="ECO:0007669"/>
    <property type="project" value="TreeGrafter"/>
</dbReference>
<evidence type="ECO:0008006" key="16">
    <source>
        <dbReference type="Google" id="ProtNLM"/>
    </source>
</evidence>
<keyword evidence="11" id="KW-0131">Cell cycle</keyword>
<comment type="subcellular location">
    <subcellularLocation>
        <location evidence="2">Chromosome</location>
        <location evidence="2">Centromere</location>
        <location evidence="2">Kinetochore</location>
    </subcellularLocation>
    <subcellularLocation>
        <location evidence="1">Cytoplasm</location>
        <location evidence="1">Cytoskeleton</location>
        <location evidence="1">Spindle</location>
    </subcellularLocation>
</comment>